<accession>A0A8K0QW23</accession>
<evidence type="ECO:0000313" key="2">
    <source>
        <dbReference type="Proteomes" id="UP000813461"/>
    </source>
</evidence>
<dbReference type="Proteomes" id="UP000813461">
    <property type="component" value="Unassembled WGS sequence"/>
</dbReference>
<name>A0A8K0QW23_9PLEO</name>
<keyword evidence="2" id="KW-1185">Reference proteome</keyword>
<proteinExistence type="predicted"/>
<dbReference type="OrthoDB" id="3791994at2759"/>
<reference evidence="1" key="1">
    <citation type="journal article" date="2021" name="Nat. Commun.">
        <title>Genetic determinants of endophytism in the Arabidopsis root mycobiome.</title>
        <authorList>
            <person name="Mesny F."/>
            <person name="Miyauchi S."/>
            <person name="Thiergart T."/>
            <person name="Pickel B."/>
            <person name="Atanasova L."/>
            <person name="Karlsson M."/>
            <person name="Huettel B."/>
            <person name="Barry K.W."/>
            <person name="Haridas S."/>
            <person name="Chen C."/>
            <person name="Bauer D."/>
            <person name="Andreopoulos W."/>
            <person name="Pangilinan J."/>
            <person name="LaButti K."/>
            <person name="Riley R."/>
            <person name="Lipzen A."/>
            <person name="Clum A."/>
            <person name="Drula E."/>
            <person name="Henrissat B."/>
            <person name="Kohler A."/>
            <person name="Grigoriev I.V."/>
            <person name="Martin F.M."/>
            <person name="Hacquard S."/>
        </authorList>
    </citation>
    <scope>NUCLEOTIDE SEQUENCE</scope>
    <source>
        <strain evidence="1">MPI-SDFR-AT-0120</strain>
    </source>
</reference>
<comment type="caution">
    <text evidence="1">The sequence shown here is derived from an EMBL/GenBank/DDBJ whole genome shotgun (WGS) entry which is preliminary data.</text>
</comment>
<sequence length="293" mass="32593">MSMSAGEKAAVEKALDDSGVDKKCMLPATTTKKDAATRILFEAQIFGNSKDEASLTALRKTLKKLAPDVDKFPTNAGVLAFLHTSRQLEDDDAAALAEEIKNIGGPNPALDARFITKTHEAVRAHFEGKVIPPDQLHLFLEYVSYNVTKLGMEFPVAVECAFDTLHLTTKYHSRPSAPVKTTLASTSDVHQMSLFLATIRTTLTDLHDHAELSFEALRQEHGLMERFNSLEELMSKMSATVDRVAFARLNEQVVAVTVQQLVNSNISYNEWLRKTIEDITMIVEEELRGDEEE</sequence>
<organism evidence="1 2">
    <name type="scientific">Paraphoma chrysanthemicola</name>
    <dbReference type="NCBI Taxonomy" id="798071"/>
    <lineage>
        <taxon>Eukaryota</taxon>
        <taxon>Fungi</taxon>
        <taxon>Dikarya</taxon>
        <taxon>Ascomycota</taxon>
        <taxon>Pezizomycotina</taxon>
        <taxon>Dothideomycetes</taxon>
        <taxon>Pleosporomycetidae</taxon>
        <taxon>Pleosporales</taxon>
        <taxon>Pleosporineae</taxon>
        <taxon>Phaeosphaeriaceae</taxon>
        <taxon>Paraphoma</taxon>
    </lineage>
</organism>
<gene>
    <name evidence="1" type="ORF">FB567DRAFT_610914</name>
</gene>
<evidence type="ECO:0000313" key="1">
    <source>
        <dbReference type="EMBL" id="KAH7074045.1"/>
    </source>
</evidence>
<dbReference type="AlphaFoldDB" id="A0A8K0QW23"/>
<protein>
    <submittedName>
        <fullName evidence="1">Uncharacterized protein</fullName>
    </submittedName>
</protein>
<dbReference type="EMBL" id="JAGMVJ010000021">
    <property type="protein sequence ID" value="KAH7074045.1"/>
    <property type="molecule type" value="Genomic_DNA"/>
</dbReference>